<accession>A0ABV3ZHP6</accession>
<dbReference type="Gene3D" id="3.90.75.20">
    <property type="match status" value="1"/>
</dbReference>
<sequence length="192" mass="22337">MITNLPQEKWKQIIFKNWQQLQKMYAISNMGRMASYTKDLKKDGVLLHGSTIEGYTILRLKVKDDYPAFLCHRLVADYFLKHPGPNRSMVIHLNHDKKDNRVSNLRWASQEEVAVHNMENPAVLAAKQKAKENPVRQKKGLKLTLMQVKQIKQSLANPKRRLTYKQMAEKYGISEMAITRIKNGENWGYVTV</sequence>
<dbReference type="InterPro" id="IPR044925">
    <property type="entry name" value="His-Me_finger_sf"/>
</dbReference>
<organism evidence="2 3">
    <name type="scientific">Danxiaibacter flavus</name>
    <dbReference type="NCBI Taxonomy" id="3049108"/>
    <lineage>
        <taxon>Bacteria</taxon>
        <taxon>Pseudomonadati</taxon>
        <taxon>Bacteroidota</taxon>
        <taxon>Chitinophagia</taxon>
        <taxon>Chitinophagales</taxon>
        <taxon>Chitinophagaceae</taxon>
        <taxon>Danxiaibacter</taxon>
    </lineage>
</organism>
<dbReference type="Pfam" id="PF13392">
    <property type="entry name" value="HNH_3"/>
    <property type="match status" value="1"/>
</dbReference>
<dbReference type="EMBL" id="JAULBC010000005">
    <property type="protein sequence ID" value="MEX6689010.1"/>
    <property type="molecule type" value="Genomic_DNA"/>
</dbReference>
<name>A0ABV3ZHP6_9BACT</name>
<feature type="domain" description="HNH nuclease" evidence="1">
    <location>
        <begin position="84"/>
        <end position="114"/>
    </location>
</feature>
<evidence type="ECO:0000313" key="3">
    <source>
        <dbReference type="Proteomes" id="UP001560573"/>
    </source>
</evidence>
<dbReference type="GO" id="GO:0004519">
    <property type="term" value="F:endonuclease activity"/>
    <property type="evidence" value="ECO:0007669"/>
    <property type="project" value="UniProtKB-KW"/>
</dbReference>
<gene>
    <name evidence="2" type="ORF">QTN47_15995</name>
</gene>
<evidence type="ECO:0000259" key="1">
    <source>
        <dbReference type="Pfam" id="PF13392"/>
    </source>
</evidence>
<protein>
    <submittedName>
        <fullName evidence="2">HNH endonuclease</fullName>
    </submittedName>
</protein>
<comment type="caution">
    <text evidence="2">The sequence shown here is derived from an EMBL/GenBank/DDBJ whole genome shotgun (WGS) entry which is preliminary data.</text>
</comment>
<reference evidence="2 3" key="1">
    <citation type="submission" date="2023-07" db="EMBL/GenBank/DDBJ databases">
        <authorList>
            <person name="Lian W.-H."/>
        </authorList>
    </citation>
    <scope>NUCLEOTIDE SEQUENCE [LARGE SCALE GENOMIC DNA]</scope>
    <source>
        <strain evidence="2 3">SYSU DXS3180</strain>
    </source>
</reference>
<evidence type="ECO:0000313" key="2">
    <source>
        <dbReference type="EMBL" id="MEX6689010.1"/>
    </source>
</evidence>
<dbReference type="Proteomes" id="UP001560573">
    <property type="component" value="Unassembled WGS sequence"/>
</dbReference>
<keyword evidence="3" id="KW-1185">Reference proteome</keyword>
<keyword evidence="2" id="KW-0540">Nuclease</keyword>
<keyword evidence="2" id="KW-0255">Endonuclease</keyword>
<keyword evidence="2" id="KW-0378">Hydrolase</keyword>
<proteinExistence type="predicted"/>
<dbReference type="RefSeq" id="WP_369330418.1">
    <property type="nucleotide sequence ID" value="NZ_JAULBC010000005.1"/>
</dbReference>
<dbReference type="InterPro" id="IPR003615">
    <property type="entry name" value="HNH_nuc"/>
</dbReference>
<dbReference type="SUPFAM" id="SSF54060">
    <property type="entry name" value="His-Me finger endonucleases"/>
    <property type="match status" value="1"/>
</dbReference>